<dbReference type="PANTHER" id="PTHR37692:SF1">
    <property type="entry name" value="DUF420 DOMAIN-CONTAINING PROTEIN"/>
    <property type="match status" value="1"/>
</dbReference>
<gene>
    <name evidence="2" type="ORF">P8935_09635</name>
</gene>
<reference evidence="2" key="1">
    <citation type="submission" date="2023-03" db="EMBL/GenBank/DDBJ databases">
        <title>Edaphobacter sp.</title>
        <authorList>
            <person name="Huber K.J."/>
            <person name="Papendorf J."/>
            <person name="Pilke C."/>
            <person name="Bunk B."/>
            <person name="Sproeer C."/>
            <person name="Pester M."/>
        </authorList>
    </citation>
    <scope>NUCLEOTIDE SEQUENCE</scope>
    <source>
        <strain evidence="2">DSM 110680</strain>
    </source>
</reference>
<evidence type="ECO:0000256" key="1">
    <source>
        <dbReference type="SAM" id="Phobius"/>
    </source>
</evidence>
<feature type="transmembrane region" description="Helical" evidence="1">
    <location>
        <begin position="158"/>
        <end position="180"/>
    </location>
</feature>
<dbReference type="PANTHER" id="PTHR37692">
    <property type="entry name" value="HYPOTHETICAL MEMBRANE SPANNING PROTEIN"/>
    <property type="match status" value="1"/>
</dbReference>
<name>A0AAU7DNU3_9BACT</name>
<dbReference type="InterPro" id="IPR007352">
    <property type="entry name" value="DUF420"/>
</dbReference>
<feature type="transmembrane region" description="Helical" evidence="1">
    <location>
        <begin position="57"/>
        <end position="74"/>
    </location>
</feature>
<dbReference type="RefSeq" id="WP_348264783.1">
    <property type="nucleotide sequence ID" value="NZ_CP121196.1"/>
</dbReference>
<dbReference type="Pfam" id="PF04238">
    <property type="entry name" value="DUF420"/>
    <property type="match status" value="1"/>
</dbReference>
<feature type="transmembrane region" description="Helical" evidence="1">
    <location>
        <begin position="17"/>
        <end position="37"/>
    </location>
</feature>
<accession>A0AAU7DNU3</accession>
<feature type="transmembrane region" description="Helical" evidence="1">
    <location>
        <begin position="121"/>
        <end position="146"/>
    </location>
</feature>
<organism evidence="2">
    <name type="scientific">Telmatobacter sp. DSM 110680</name>
    <dbReference type="NCBI Taxonomy" id="3036704"/>
    <lineage>
        <taxon>Bacteria</taxon>
        <taxon>Pseudomonadati</taxon>
        <taxon>Acidobacteriota</taxon>
        <taxon>Terriglobia</taxon>
        <taxon>Terriglobales</taxon>
        <taxon>Acidobacteriaceae</taxon>
        <taxon>Telmatobacter</taxon>
    </lineage>
</organism>
<keyword evidence="1" id="KW-0812">Transmembrane</keyword>
<proteinExistence type="predicted"/>
<feature type="transmembrane region" description="Helical" evidence="1">
    <location>
        <begin position="86"/>
        <end position="106"/>
    </location>
</feature>
<dbReference type="AlphaFoldDB" id="A0AAU7DNU3"/>
<sequence length="186" mass="20746">MGATATTSQSRANTRPAILAILAISAAASLFLFWLIYKHPAADVSRVKLPFLPALNAILNGLSATALLVGYTFIRARKITAHRASMITAFIFSTLFLVSYILHHYLHGDVRYPHHDALRTFYLILLASHILLAIIALPLILITFFFSLSGRIPQHRKVARWTFPIWLYVSVTGVITYVMLRLAQGS</sequence>
<protein>
    <submittedName>
        <fullName evidence="2">DUF420 domain-containing protein</fullName>
    </submittedName>
</protein>
<keyword evidence="1" id="KW-0472">Membrane</keyword>
<keyword evidence="1" id="KW-1133">Transmembrane helix</keyword>
<dbReference type="EMBL" id="CP121196">
    <property type="protein sequence ID" value="XBH19564.1"/>
    <property type="molecule type" value="Genomic_DNA"/>
</dbReference>
<evidence type="ECO:0000313" key="2">
    <source>
        <dbReference type="EMBL" id="XBH19564.1"/>
    </source>
</evidence>